<feature type="domain" description="PLD phosphodiesterase" evidence="1">
    <location>
        <begin position="158"/>
        <end position="185"/>
    </location>
</feature>
<dbReference type="AlphaFoldDB" id="A0A395VAW2"/>
<comment type="caution">
    <text evidence="2">The sequence shown here is derived from an EMBL/GenBank/DDBJ whole genome shotgun (WGS) entry which is preliminary data.</text>
</comment>
<dbReference type="GO" id="GO:0030572">
    <property type="term" value="F:phosphatidyltransferase activity"/>
    <property type="evidence" value="ECO:0007669"/>
    <property type="project" value="UniProtKB-ARBA"/>
</dbReference>
<dbReference type="SUPFAM" id="SSF56024">
    <property type="entry name" value="Phospholipase D/nuclease"/>
    <property type="match status" value="1"/>
</dbReference>
<reference evidence="2 3" key="1">
    <citation type="submission" date="2018-08" db="EMBL/GenBank/DDBJ databases">
        <title>A genome reference for cultivated species of the human gut microbiota.</title>
        <authorList>
            <person name="Zou Y."/>
            <person name="Xue W."/>
            <person name="Luo G."/>
        </authorList>
    </citation>
    <scope>NUCLEOTIDE SEQUENCE [LARGE SCALE GENOMIC DNA]</scope>
    <source>
        <strain evidence="2 3">AF22-12AC</strain>
    </source>
</reference>
<evidence type="ECO:0000313" key="3">
    <source>
        <dbReference type="Proteomes" id="UP000266172"/>
    </source>
</evidence>
<organism evidence="2 3">
    <name type="scientific">Roseburia hominis</name>
    <dbReference type="NCBI Taxonomy" id="301301"/>
    <lineage>
        <taxon>Bacteria</taxon>
        <taxon>Bacillati</taxon>
        <taxon>Bacillota</taxon>
        <taxon>Clostridia</taxon>
        <taxon>Lachnospirales</taxon>
        <taxon>Lachnospiraceae</taxon>
        <taxon>Roseburia</taxon>
    </lineage>
</organism>
<dbReference type="RefSeq" id="WP_118097377.1">
    <property type="nucleotide sequence ID" value="NZ_CAUFGO010000001.1"/>
</dbReference>
<dbReference type="PANTHER" id="PTHR21248">
    <property type="entry name" value="CARDIOLIPIN SYNTHASE"/>
    <property type="match status" value="1"/>
</dbReference>
<protein>
    <submittedName>
        <fullName evidence="2">Phospholipase</fullName>
    </submittedName>
</protein>
<accession>A0A395VAW2</accession>
<sequence length="221" mass="24320">MSTGNISLDILLDELKDSILAGNSPDESVRAIKKRFPSVADKEAKDIYALVAGAIKIVPKENVSLVLTAPAGFSLKAKTTKNTVESLLEGATKSILITGYSLSDYFKDMVDLIINKSQKGVFVKFYVNHIENQGTFDKLCRYKGRFLKIYNYPKAEDAMAALHAKVISVDGEKTLITSANLSYHGQQGNIEMGTVIDSKVMAKQVDDVFTQLVFKKVFVEV</sequence>
<dbReference type="EMBL" id="QRVL01000006">
    <property type="protein sequence ID" value="RGS40575.1"/>
    <property type="molecule type" value="Genomic_DNA"/>
</dbReference>
<dbReference type="Gene3D" id="3.30.870.10">
    <property type="entry name" value="Endonuclease Chain A"/>
    <property type="match status" value="1"/>
</dbReference>
<dbReference type="InterPro" id="IPR001736">
    <property type="entry name" value="PLipase_D/transphosphatidylase"/>
</dbReference>
<evidence type="ECO:0000259" key="1">
    <source>
        <dbReference type="PROSITE" id="PS50035"/>
    </source>
</evidence>
<dbReference type="PROSITE" id="PS50035">
    <property type="entry name" value="PLD"/>
    <property type="match status" value="1"/>
</dbReference>
<gene>
    <name evidence="2" type="ORF">DWX93_09095</name>
</gene>
<dbReference type="Proteomes" id="UP000266172">
    <property type="component" value="Unassembled WGS sequence"/>
</dbReference>
<evidence type="ECO:0000313" key="2">
    <source>
        <dbReference type="EMBL" id="RGS40575.1"/>
    </source>
</evidence>
<name>A0A395VAW2_9FIRM</name>
<dbReference type="GO" id="GO:0032049">
    <property type="term" value="P:cardiolipin biosynthetic process"/>
    <property type="evidence" value="ECO:0007669"/>
    <property type="project" value="UniProtKB-ARBA"/>
</dbReference>
<dbReference type="PANTHER" id="PTHR21248:SF22">
    <property type="entry name" value="PHOSPHOLIPASE D"/>
    <property type="match status" value="1"/>
</dbReference>
<proteinExistence type="predicted"/>
<dbReference type="Pfam" id="PF13091">
    <property type="entry name" value="PLDc_2"/>
    <property type="match status" value="1"/>
</dbReference>
<dbReference type="CDD" id="cd09132">
    <property type="entry name" value="PLDc_unchar4"/>
    <property type="match status" value="1"/>
</dbReference>
<dbReference type="InterPro" id="IPR025202">
    <property type="entry name" value="PLD-like_dom"/>
</dbReference>